<keyword evidence="1" id="KW-1133">Transmembrane helix</keyword>
<gene>
    <name evidence="2" type="ORF">L9F63_020036</name>
</gene>
<name>A0AAD7ZUY2_DIPPU</name>
<feature type="non-terminal residue" evidence="2">
    <location>
        <position position="1"/>
    </location>
</feature>
<dbReference type="AlphaFoldDB" id="A0AAD7ZUY2"/>
<organism evidence="2 3">
    <name type="scientific">Diploptera punctata</name>
    <name type="common">Pacific beetle cockroach</name>
    <dbReference type="NCBI Taxonomy" id="6984"/>
    <lineage>
        <taxon>Eukaryota</taxon>
        <taxon>Metazoa</taxon>
        <taxon>Ecdysozoa</taxon>
        <taxon>Arthropoda</taxon>
        <taxon>Hexapoda</taxon>
        <taxon>Insecta</taxon>
        <taxon>Pterygota</taxon>
        <taxon>Neoptera</taxon>
        <taxon>Polyneoptera</taxon>
        <taxon>Dictyoptera</taxon>
        <taxon>Blattodea</taxon>
        <taxon>Blaberoidea</taxon>
        <taxon>Blaberidae</taxon>
        <taxon>Diplopterinae</taxon>
        <taxon>Diploptera</taxon>
    </lineage>
</organism>
<feature type="transmembrane region" description="Helical" evidence="1">
    <location>
        <begin position="21"/>
        <end position="40"/>
    </location>
</feature>
<evidence type="ECO:0000313" key="3">
    <source>
        <dbReference type="Proteomes" id="UP001233999"/>
    </source>
</evidence>
<sequence>LDCEKIYIGKTKRNLNIWFRRFCVTLSMLPTIILRLSILIDDNTITLHIGSVVQ</sequence>
<feature type="non-terminal residue" evidence="2">
    <location>
        <position position="54"/>
    </location>
</feature>
<keyword evidence="3" id="KW-1185">Reference proteome</keyword>
<dbReference type="EMBL" id="JASPKZ010007173">
    <property type="protein sequence ID" value="KAJ9586328.1"/>
    <property type="molecule type" value="Genomic_DNA"/>
</dbReference>
<dbReference type="Proteomes" id="UP001233999">
    <property type="component" value="Unassembled WGS sequence"/>
</dbReference>
<evidence type="ECO:0000256" key="1">
    <source>
        <dbReference type="SAM" id="Phobius"/>
    </source>
</evidence>
<keyword evidence="1" id="KW-0812">Transmembrane</keyword>
<accession>A0AAD7ZUY2</accession>
<comment type="caution">
    <text evidence="2">The sequence shown here is derived from an EMBL/GenBank/DDBJ whole genome shotgun (WGS) entry which is preliminary data.</text>
</comment>
<keyword evidence="1" id="KW-0472">Membrane</keyword>
<reference evidence="2" key="1">
    <citation type="journal article" date="2023" name="IScience">
        <title>Live-bearing cockroach genome reveals convergent evolutionary mechanisms linked to viviparity in insects and beyond.</title>
        <authorList>
            <person name="Fouks B."/>
            <person name="Harrison M.C."/>
            <person name="Mikhailova A.A."/>
            <person name="Marchal E."/>
            <person name="English S."/>
            <person name="Carruthers M."/>
            <person name="Jennings E.C."/>
            <person name="Chiamaka E.L."/>
            <person name="Frigard R.A."/>
            <person name="Pippel M."/>
            <person name="Attardo G.M."/>
            <person name="Benoit J.B."/>
            <person name="Bornberg-Bauer E."/>
            <person name="Tobe S.S."/>
        </authorList>
    </citation>
    <scope>NUCLEOTIDE SEQUENCE</scope>
    <source>
        <strain evidence="2">Stay&amp;Tobe</strain>
    </source>
</reference>
<proteinExistence type="predicted"/>
<evidence type="ECO:0000313" key="2">
    <source>
        <dbReference type="EMBL" id="KAJ9586328.1"/>
    </source>
</evidence>
<protein>
    <submittedName>
        <fullName evidence="2">Uncharacterized protein</fullName>
    </submittedName>
</protein>
<reference evidence="2" key="2">
    <citation type="submission" date="2023-05" db="EMBL/GenBank/DDBJ databases">
        <authorList>
            <person name="Fouks B."/>
        </authorList>
    </citation>
    <scope>NUCLEOTIDE SEQUENCE</scope>
    <source>
        <strain evidence="2">Stay&amp;Tobe</strain>
        <tissue evidence="2">Testes</tissue>
    </source>
</reference>